<keyword evidence="1" id="KW-0732">Signal</keyword>
<dbReference type="InterPro" id="IPR011047">
    <property type="entry name" value="Quinoprotein_ADH-like_sf"/>
</dbReference>
<dbReference type="PANTHER" id="PTHR35340:SF10">
    <property type="entry name" value="CYTOPLASMIC PROTEIN"/>
    <property type="match status" value="1"/>
</dbReference>
<evidence type="ECO:0000313" key="3">
    <source>
        <dbReference type="EMBL" id="MFC2947023.1"/>
    </source>
</evidence>
<evidence type="ECO:0000313" key="4">
    <source>
        <dbReference type="Proteomes" id="UP001595387"/>
    </source>
</evidence>
<dbReference type="SUPFAM" id="SSF50998">
    <property type="entry name" value="Quinoprotein alcohol dehydrogenase-like"/>
    <property type="match status" value="1"/>
</dbReference>
<accession>A0ABV7A222</accession>
<comment type="caution">
    <text evidence="3">The sequence shown here is derived from an EMBL/GenBank/DDBJ whole genome shotgun (WGS) entry which is preliminary data.</text>
</comment>
<protein>
    <submittedName>
        <fullName evidence="3">Aryl-sulfate sulfotransferase</fullName>
    </submittedName>
</protein>
<name>A0ABV7A222_9BACI</name>
<feature type="signal peptide" evidence="1">
    <location>
        <begin position="1"/>
        <end position="23"/>
    </location>
</feature>
<sequence length="694" mass="78090">MKLRKTILGLATLALMWTGAVQGLPVEAQGKPDVAGSQQAVDNVPDRDVLDIQSELEQSIMDEYKKGDYTLTDPFIAEDPFGWSPLTALILFETDEQSKVTVEVEGKDEHTGIKHTFDEFTKRHQVPVYGLYAGTDNVVTITVTDKDGNKQSNELTISTDPLPASIQDIEVKTADPEKMKDGLTFTSNMFAFDVNGDVRWYINSDDYQEAAIEEQSSMTRLENGKFLVQTNQLQQPVYYKTGLFEMDLLGKVHNIYTVNGQHHDAVELPSGNILALAEREHSDTVEDYAVEIHRNSGQIVNEYDLGEIVHMEDGIANEQYIQETIEGFSELMPDASEEEIKQRAIAFNKKDYLHVNAIFYNEEDHSILFSSRHQDAVVKFDKKTGEVIWILSDPERGEWPEELQDKLLTPVGEDFQWQYGQHAVSQLENGNILLYDNGNGRTEDVNDNYSRAVEYKVDKENMTVEQVWSYGEERGSEDFTPFISDADHLGGSSYLMTFGGHITNDDGQVIGNLFSQILPENYVEGTIVEVLGDEVVFEADLGYTYRTERNVLYVEEDEYELGKHHAKRLGEFHETEQADIDFSPESATELSPSAVEWKEIQDEGNLLALSGSIKTDSDSNEVYVVLDPVKNGESLVYLAGSHGNIHVPIPGMEANPFQLSKTGIPNGTYSIDILVRDESGQDYYAETGYFWTVK</sequence>
<dbReference type="PANTHER" id="PTHR35340">
    <property type="entry name" value="PQQ ENZYME REPEAT PROTEIN-RELATED"/>
    <property type="match status" value="1"/>
</dbReference>
<feature type="chain" id="PRO_5047224114" evidence="1">
    <location>
        <begin position="24"/>
        <end position="694"/>
    </location>
</feature>
<dbReference type="InterPro" id="IPR053143">
    <property type="entry name" value="Arylsulfate_ST"/>
</dbReference>
<dbReference type="InterPro" id="IPR035391">
    <property type="entry name" value="Arylsulfotran_N"/>
</dbReference>
<gene>
    <name evidence="3" type="ORF">ACFODW_01415</name>
</gene>
<dbReference type="InterPro" id="IPR038477">
    <property type="entry name" value="ASST_N_sf"/>
</dbReference>
<dbReference type="EMBL" id="JBHRRZ010000002">
    <property type="protein sequence ID" value="MFC2947023.1"/>
    <property type="molecule type" value="Genomic_DNA"/>
</dbReference>
<dbReference type="InterPro" id="IPR010262">
    <property type="entry name" value="Arylsulfotransferase_bact"/>
</dbReference>
<dbReference type="Pfam" id="PF17425">
    <property type="entry name" value="Arylsulfotran_N"/>
    <property type="match status" value="1"/>
</dbReference>
<dbReference type="Gene3D" id="2.60.40.3100">
    <property type="entry name" value="Arylsulphate sulphotransferase monomer, N-terminal domain"/>
    <property type="match status" value="1"/>
</dbReference>
<feature type="domain" description="Arylsulfotransferase N-terminal" evidence="2">
    <location>
        <begin position="77"/>
        <end position="159"/>
    </location>
</feature>
<reference evidence="4" key="1">
    <citation type="journal article" date="2019" name="Int. J. Syst. Evol. Microbiol.">
        <title>The Global Catalogue of Microorganisms (GCM) 10K type strain sequencing project: providing services to taxonomists for standard genome sequencing and annotation.</title>
        <authorList>
            <consortium name="The Broad Institute Genomics Platform"/>
            <consortium name="The Broad Institute Genome Sequencing Center for Infectious Disease"/>
            <person name="Wu L."/>
            <person name="Ma J."/>
        </authorList>
    </citation>
    <scope>NUCLEOTIDE SEQUENCE [LARGE SCALE GENOMIC DNA]</scope>
    <source>
        <strain evidence="4">KCTC 13193</strain>
    </source>
</reference>
<dbReference type="Proteomes" id="UP001595387">
    <property type="component" value="Unassembled WGS sequence"/>
</dbReference>
<proteinExistence type="predicted"/>
<evidence type="ECO:0000256" key="1">
    <source>
        <dbReference type="SAM" id="SignalP"/>
    </source>
</evidence>
<dbReference type="Pfam" id="PF05935">
    <property type="entry name" value="Arylsulfotrans"/>
    <property type="match status" value="1"/>
</dbReference>
<evidence type="ECO:0000259" key="2">
    <source>
        <dbReference type="Pfam" id="PF17425"/>
    </source>
</evidence>
<dbReference type="RefSeq" id="WP_390301814.1">
    <property type="nucleotide sequence ID" value="NZ_JBHRRZ010000002.1"/>
</dbReference>
<organism evidence="3 4">
    <name type="scientific">Virgibacillus sediminis</name>
    <dbReference type="NCBI Taxonomy" id="202260"/>
    <lineage>
        <taxon>Bacteria</taxon>
        <taxon>Bacillati</taxon>
        <taxon>Bacillota</taxon>
        <taxon>Bacilli</taxon>
        <taxon>Bacillales</taxon>
        <taxon>Bacillaceae</taxon>
        <taxon>Virgibacillus</taxon>
    </lineage>
</organism>
<keyword evidence="4" id="KW-1185">Reference proteome</keyword>